<evidence type="ECO:0000259" key="5">
    <source>
        <dbReference type="PROSITE" id="PS50089"/>
    </source>
</evidence>
<evidence type="ECO:0000256" key="2">
    <source>
        <dbReference type="ARBA" id="ARBA00022771"/>
    </source>
</evidence>
<proteinExistence type="predicted"/>
<protein>
    <recommendedName>
        <fullName evidence="5">RING-type domain-containing protein</fullName>
    </recommendedName>
</protein>
<dbReference type="OrthoDB" id="6270329at2759"/>
<dbReference type="PROSITE" id="PS00518">
    <property type="entry name" value="ZF_RING_1"/>
    <property type="match status" value="1"/>
</dbReference>
<dbReference type="Pfam" id="PF13639">
    <property type="entry name" value="zf-RING_2"/>
    <property type="match status" value="1"/>
</dbReference>
<dbReference type="InterPro" id="IPR050731">
    <property type="entry name" value="HRD1_E3_ubiq-ligases"/>
</dbReference>
<evidence type="ECO:0000313" key="7">
    <source>
        <dbReference type="Proteomes" id="UP000799757"/>
    </source>
</evidence>
<accession>A0A6A6XII5</accession>
<dbReference type="PROSITE" id="PS50089">
    <property type="entry name" value="ZF_RING_2"/>
    <property type="match status" value="1"/>
</dbReference>
<dbReference type="GO" id="GO:0043161">
    <property type="term" value="P:proteasome-mediated ubiquitin-dependent protein catabolic process"/>
    <property type="evidence" value="ECO:0007669"/>
    <property type="project" value="TreeGrafter"/>
</dbReference>
<keyword evidence="1" id="KW-0479">Metal-binding</keyword>
<gene>
    <name evidence="6" type="ORF">K505DRAFT_359642</name>
</gene>
<sequence>MRLFLLICAHRAIAQQKVKNMDTTSFVYQDFADSLQNVLQSARPQPTEPCSICSYAYTPTSAANIRNPSETLEAFANLPCAQRAHLDDQLKTPVYTPCGHHFCLYCLCRWLATSQTCPFCRTPIPVPSQQSTNTVLPSPEGLTLPHPTADISLRIGEWSVRQVLTSDVPANASFPWRREYMVADLPKIMIQVARRFYYQARRQIPQDVAFLKPHRPFEFLGGRIQITLQGIYWADAPVSMTEDAAQVYRVLSDRISGRHDYLATAFNREEYCCCWVDMAGWLLDEVNMEVPNATGGVGSIRWRRFVRLVIVYLLKWQYHCDRVTRAIY</sequence>
<dbReference type="InterPro" id="IPR001841">
    <property type="entry name" value="Znf_RING"/>
</dbReference>
<feature type="domain" description="RING-type" evidence="5">
    <location>
        <begin position="50"/>
        <end position="121"/>
    </location>
</feature>
<keyword evidence="2 4" id="KW-0863">Zinc-finger</keyword>
<organism evidence="6 7">
    <name type="scientific">Melanomma pulvis-pyrius CBS 109.77</name>
    <dbReference type="NCBI Taxonomy" id="1314802"/>
    <lineage>
        <taxon>Eukaryota</taxon>
        <taxon>Fungi</taxon>
        <taxon>Dikarya</taxon>
        <taxon>Ascomycota</taxon>
        <taxon>Pezizomycotina</taxon>
        <taxon>Dothideomycetes</taxon>
        <taxon>Pleosporomycetidae</taxon>
        <taxon>Pleosporales</taxon>
        <taxon>Melanommataceae</taxon>
        <taxon>Melanomma</taxon>
    </lineage>
</organism>
<dbReference type="InterPro" id="IPR013083">
    <property type="entry name" value="Znf_RING/FYVE/PHD"/>
</dbReference>
<dbReference type="Gene3D" id="3.30.40.10">
    <property type="entry name" value="Zinc/RING finger domain, C3HC4 (zinc finger)"/>
    <property type="match status" value="1"/>
</dbReference>
<dbReference type="AlphaFoldDB" id="A0A6A6XII5"/>
<dbReference type="GO" id="GO:0061630">
    <property type="term" value="F:ubiquitin protein ligase activity"/>
    <property type="evidence" value="ECO:0007669"/>
    <property type="project" value="TreeGrafter"/>
</dbReference>
<dbReference type="PANTHER" id="PTHR22763">
    <property type="entry name" value="RING ZINC FINGER PROTEIN"/>
    <property type="match status" value="1"/>
</dbReference>
<dbReference type="SMART" id="SM00184">
    <property type="entry name" value="RING"/>
    <property type="match status" value="1"/>
</dbReference>
<keyword evidence="7" id="KW-1185">Reference proteome</keyword>
<reference evidence="6" key="1">
    <citation type="journal article" date="2020" name="Stud. Mycol.">
        <title>101 Dothideomycetes genomes: a test case for predicting lifestyles and emergence of pathogens.</title>
        <authorList>
            <person name="Haridas S."/>
            <person name="Albert R."/>
            <person name="Binder M."/>
            <person name="Bloem J."/>
            <person name="Labutti K."/>
            <person name="Salamov A."/>
            <person name="Andreopoulos B."/>
            <person name="Baker S."/>
            <person name="Barry K."/>
            <person name="Bills G."/>
            <person name="Bluhm B."/>
            <person name="Cannon C."/>
            <person name="Castanera R."/>
            <person name="Culley D."/>
            <person name="Daum C."/>
            <person name="Ezra D."/>
            <person name="Gonzalez J."/>
            <person name="Henrissat B."/>
            <person name="Kuo A."/>
            <person name="Liang C."/>
            <person name="Lipzen A."/>
            <person name="Lutzoni F."/>
            <person name="Magnuson J."/>
            <person name="Mondo S."/>
            <person name="Nolan M."/>
            <person name="Ohm R."/>
            <person name="Pangilinan J."/>
            <person name="Park H.-J."/>
            <person name="Ramirez L."/>
            <person name="Alfaro M."/>
            <person name="Sun H."/>
            <person name="Tritt A."/>
            <person name="Yoshinaga Y."/>
            <person name="Zwiers L.-H."/>
            <person name="Turgeon B."/>
            <person name="Goodwin S."/>
            <person name="Spatafora J."/>
            <person name="Crous P."/>
            <person name="Grigoriev I."/>
        </authorList>
    </citation>
    <scope>NUCLEOTIDE SEQUENCE</scope>
    <source>
        <strain evidence="6">CBS 109.77</strain>
    </source>
</reference>
<dbReference type="EMBL" id="MU001841">
    <property type="protein sequence ID" value="KAF2796028.1"/>
    <property type="molecule type" value="Genomic_DNA"/>
</dbReference>
<evidence type="ECO:0000313" key="6">
    <source>
        <dbReference type="EMBL" id="KAF2796028.1"/>
    </source>
</evidence>
<evidence type="ECO:0000256" key="1">
    <source>
        <dbReference type="ARBA" id="ARBA00022723"/>
    </source>
</evidence>
<dbReference type="GO" id="GO:0008270">
    <property type="term" value="F:zinc ion binding"/>
    <property type="evidence" value="ECO:0007669"/>
    <property type="project" value="UniProtKB-KW"/>
</dbReference>
<evidence type="ECO:0000256" key="4">
    <source>
        <dbReference type="PROSITE-ProRule" id="PRU00175"/>
    </source>
</evidence>
<dbReference type="Proteomes" id="UP000799757">
    <property type="component" value="Unassembled WGS sequence"/>
</dbReference>
<dbReference type="InterPro" id="IPR017907">
    <property type="entry name" value="Znf_RING_CS"/>
</dbReference>
<evidence type="ECO:0000256" key="3">
    <source>
        <dbReference type="ARBA" id="ARBA00022833"/>
    </source>
</evidence>
<keyword evidence="3" id="KW-0862">Zinc</keyword>
<dbReference type="SUPFAM" id="SSF57850">
    <property type="entry name" value="RING/U-box"/>
    <property type="match status" value="1"/>
</dbReference>
<name>A0A6A6XII5_9PLEO</name>
<dbReference type="GO" id="GO:0012505">
    <property type="term" value="C:endomembrane system"/>
    <property type="evidence" value="ECO:0007669"/>
    <property type="project" value="TreeGrafter"/>
</dbReference>